<name>A0A317SJX8_9PEZI</name>
<evidence type="ECO:0000256" key="1">
    <source>
        <dbReference type="SAM" id="MobiDB-lite"/>
    </source>
</evidence>
<sequence>MSSPTERITACHMQSKWARTLLHPVAHENHGCLQYEYSTRVQVLPIGGAARRGALFDKDTRGCRFVANAAPTSAEKATKKRQPGGITKYSGTEPANAHGNPSPSDANQIQATSFPFDFGRNSPLEPASETGNSENRDLVKRAVHGLKGMREEEVDADVEDPDRVVVSGRCFVDASTTTNEHEFRDSDLGYGSTTPYSFLKTRWTSCLLNQLILSLYNQLYHHHHLQHYSSEPNLLQPYRNRYLMPSHVLAITGP</sequence>
<accession>A0A317SJX8</accession>
<dbReference type="EMBL" id="PYWC01000057">
    <property type="protein sequence ID" value="PWW74715.1"/>
    <property type="molecule type" value="Genomic_DNA"/>
</dbReference>
<evidence type="ECO:0000313" key="2">
    <source>
        <dbReference type="EMBL" id="PWW74715.1"/>
    </source>
</evidence>
<protein>
    <submittedName>
        <fullName evidence="2">Uncharacterized protein</fullName>
    </submittedName>
</protein>
<keyword evidence="3" id="KW-1185">Reference proteome</keyword>
<feature type="compositionally biased region" description="Polar residues" evidence="1">
    <location>
        <begin position="99"/>
        <end position="113"/>
    </location>
</feature>
<dbReference type="AlphaFoldDB" id="A0A317SJX8"/>
<organism evidence="2 3">
    <name type="scientific">Tuber magnatum</name>
    <name type="common">white Piedmont truffle</name>
    <dbReference type="NCBI Taxonomy" id="42249"/>
    <lineage>
        <taxon>Eukaryota</taxon>
        <taxon>Fungi</taxon>
        <taxon>Dikarya</taxon>
        <taxon>Ascomycota</taxon>
        <taxon>Pezizomycotina</taxon>
        <taxon>Pezizomycetes</taxon>
        <taxon>Pezizales</taxon>
        <taxon>Tuberaceae</taxon>
        <taxon>Tuber</taxon>
    </lineage>
</organism>
<feature type="region of interest" description="Disordered" evidence="1">
    <location>
        <begin position="71"/>
        <end position="138"/>
    </location>
</feature>
<reference evidence="2 3" key="1">
    <citation type="submission" date="2018-03" db="EMBL/GenBank/DDBJ databases">
        <title>Genomes of Pezizomycetes fungi and the evolution of truffles.</title>
        <authorList>
            <person name="Murat C."/>
            <person name="Payen T."/>
            <person name="Noel B."/>
            <person name="Kuo A."/>
            <person name="Martin F.M."/>
        </authorList>
    </citation>
    <scope>NUCLEOTIDE SEQUENCE [LARGE SCALE GENOMIC DNA]</scope>
    <source>
        <strain evidence="2">091103-1</strain>
    </source>
</reference>
<evidence type="ECO:0000313" key="3">
    <source>
        <dbReference type="Proteomes" id="UP000246991"/>
    </source>
</evidence>
<dbReference type="Proteomes" id="UP000246991">
    <property type="component" value="Unassembled WGS sequence"/>
</dbReference>
<comment type="caution">
    <text evidence="2">The sequence shown here is derived from an EMBL/GenBank/DDBJ whole genome shotgun (WGS) entry which is preliminary data.</text>
</comment>
<proteinExistence type="predicted"/>
<gene>
    <name evidence="2" type="ORF">C7212DRAFT_365218</name>
</gene>